<name>A0A9P8T8M7_9ASCO</name>
<dbReference type="Proteomes" id="UP000788993">
    <property type="component" value="Unassembled WGS sequence"/>
</dbReference>
<proteinExistence type="predicted"/>
<protein>
    <submittedName>
        <fullName evidence="1">Uncharacterized protein</fullName>
    </submittedName>
</protein>
<sequence length="83" mass="9312">MVHDTSRSGQNDVTELSGWQQVVSPSLNVLNLDVESWRDDTTLVESSVQLDDNLSGSVVIDVFEFSNVTMSLHHSKELDDHLR</sequence>
<dbReference type="AlphaFoldDB" id="A0A9P8T8M7"/>
<keyword evidence="2" id="KW-1185">Reference proteome</keyword>
<evidence type="ECO:0000313" key="1">
    <source>
        <dbReference type="EMBL" id="KAH3669694.1"/>
    </source>
</evidence>
<evidence type="ECO:0000313" key="2">
    <source>
        <dbReference type="Proteomes" id="UP000788993"/>
    </source>
</evidence>
<dbReference type="EMBL" id="JAEUBD010000983">
    <property type="protein sequence ID" value="KAH3669694.1"/>
    <property type="molecule type" value="Genomic_DNA"/>
</dbReference>
<reference evidence="1" key="2">
    <citation type="submission" date="2021-01" db="EMBL/GenBank/DDBJ databases">
        <authorList>
            <person name="Schikora-Tamarit M.A."/>
        </authorList>
    </citation>
    <scope>NUCLEOTIDE SEQUENCE</scope>
    <source>
        <strain evidence="1">NCAIM Y.01608</strain>
    </source>
</reference>
<comment type="caution">
    <text evidence="1">The sequence shown here is derived from an EMBL/GenBank/DDBJ whole genome shotgun (WGS) entry which is preliminary data.</text>
</comment>
<gene>
    <name evidence="1" type="ORF">OGATHE_002506</name>
</gene>
<reference evidence="1" key="1">
    <citation type="journal article" date="2021" name="Open Biol.">
        <title>Shared evolutionary footprints suggest mitochondrial oxidative damage underlies multiple complex I losses in fungi.</title>
        <authorList>
            <person name="Schikora-Tamarit M.A."/>
            <person name="Marcet-Houben M."/>
            <person name="Nosek J."/>
            <person name="Gabaldon T."/>
        </authorList>
    </citation>
    <scope>NUCLEOTIDE SEQUENCE</scope>
    <source>
        <strain evidence="1">NCAIM Y.01608</strain>
    </source>
</reference>
<organism evidence="1 2">
    <name type="scientific">Ogataea polymorpha</name>
    <dbReference type="NCBI Taxonomy" id="460523"/>
    <lineage>
        <taxon>Eukaryota</taxon>
        <taxon>Fungi</taxon>
        <taxon>Dikarya</taxon>
        <taxon>Ascomycota</taxon>
        <taxon>Saccharomycotina</taxon>
        <taxon>Pichiomycetes</taxon>
        <taxon>Pichiales</taxon>
        <taxon>Pichiaceae</taxon>
        <taxon>Ogataea</taxon>
    </lineage>
</organism>
<accession>A0A9P8T8M7</accession>